<comment type="caution">
    <text evidence="2">The sequence shown here is derived from an EMBL/GenBank/DDBJ whole genome shotgun (WGS) entry which is preliminary data.</text>
</comment>
<evidence type="ECO:0008006" key="4">
    <source>
        <dbReference type="Google" id="ProtNLM"/>
    </source>
</evidence>
<keyword evidence="1" id="KW-0812">Transmembrane</keyword>
<feature type="transmembrane region" description="Helical" evidence="1">
    <location>
        <begin position="20"/>
        <end position="48"/>
    </location>
</feature>
<feature type="transmembrane region" description="Helical" evidence="1">
    <location>
        <begin position="183"/>
        <end position="204"/>
    </location>
</feature>
<feature type="transmembrane region" description="Helical" evidence="1">
    <location>
        <begin position="144"/>
        <end position="163"/>
    </location>
</feature>
<dbReference type="EMBL" id="DWZA01000104">
    <property type="protein sequence ID" value="HJA72387.1"/>
    <property type="molecule type" value="Genomic_DNA"/>
</dbReference>
<evidence type="ECO:0000313" key="3">
    <source>
        <dbReference type="Proteomes" id="UP000823900"/>
    </source>
</evidence>
<feature type="transmembrane region" description="Helical" evidence="1">
    <location>
        <begin position="333"/>
        <end position="355"/>
    </location>
</feature>
<name>A0A9D2HK92_9FIRM</name>
<sequence length="433" mass="48009">MERNRPFISAAAETMTDTAFFGFFIFVMLRPYIVDFSLIPLAAGLLGFRLFNMFFLRRSVTIGLFAGVNAVLGTALVVFSMRLLTLSPFQLLPAAICAGALAVLVLRSVYFAVSRSAKPLSAVTVDLLFLLILIASIWQNYSAVPGLPAMMAFLFWALAWGIADLAFQHIPVSQKQAGTGRPAVVVAMTAAFFILVSLAAAAVGKNVSNGLVGAFLAVLSAIVNAVRYVLHLLEAGLVFLFSLFPATPGEYAEPYEMPEDFMVKMQEQAEASDPRGLMVFLAVLLAAAVCFLIYWIIKKRVLHWRIPVRPTVKASRRAIVSGSGSMRLVFRRIAVFFHSIFLLLFCPGQIPSLLIRADWYGKRHFHPRHRGETLREYLNRLCETADEEKRKELEPGAVLLARYADQYLYGEKAVQPEKNEVLVIRKAFPLAHG</sequence>
<feature type="transmembrane region" description="Helical" evidence="1">
    <location>
        <begin position="210"/>
        <end position="230"/>
    </location>
</feature>
<feature type="transmembrane region" description="Helical" evidence="1">
    <location>
        <begin position="60"/>
        <end position="79"/>
    </location>
</feature>
<reference evidence="2" key="2">
    <citation type="submission" date="2021-04" db="EMBL/GenBank/DDBJ databases">
        <authorList>
            <person name="Gilroy R."/>
        </authorList>
    </citation>
    <scope>NUCLEOTIDE SEQUENCE</scope>
    <source>
        <strain evidence="2">CHK178-16964</strain>
    </source>
</reference>
<keyword evidence="1" id="KW-1133">Transmembrane helix</keyword>
<feature type="transmembrane region" description="Helical" evidence="1">
    <location>
        <begin position="277"/>
        <end position="297"/>
    </location>
</feature>
<accession>A0A9D2HK92</accession>
<reference evidence="2" key="1">
    <citation type="journal article" date="2021" name="PeerJ">
        <title>Extensive microbial diversity within the chicken gut microbiome revealed by metagenomics and culture.</title>
        <authorList>
            <person name="Gilroy R."/>
            <person name="Ravi A."/>
            <person name="Getino M."/>
            <person name="Pursley I."/>
            <person name="Horton D.L."/>
            <person name="Alikhan N.F."/>
            <person name="Baker D."/>
            <person name="Gharbi K."/>
            <person name="Hall N."/>
            <person name="Watson M."/>
            <person name="Adriaenssens E.M."/>
            <person name="Foster-Nyarko E."/>
            <person name="Jarju S."/>
            <person name="Secka A."/>
            <person name="Antonio M."/>
            <person name="Oren A."/>
            <person name="Chaudhuri R.R."/>
            <person name="La Ragione R."/>
            <person name="Hildebrand F."/>
            <person name="Pallen M.J."/>
        </authorList>
    </citation>
    <scope>NUCLEOTIDE SEQUENCE</scope>
    <source>
        <strain evidence="2">CHK178-16964</strain>
    </source>
</reference>
<feature type="transmembrane region" description="Helical" evidence="1">
    <location>
        <begin position="91"/>
        <end position="113"/>
    </location>
</feature>
<protein>
    <recommendedName>
        <fullName evidence="4">DUF4129 domain-containing protein</fullName>
    </recommendedName>
</protein>
<feature type="transmembrane region" description="Helical" evidence="1">
    <location>
        <begin position="120"/>
        <end position="138"/>
    </location>
</feature>
<dbReference type="Proteomes" id="UP000823900">
    <property type="component" value="Unassembled WGS sequence"/>
</dbReference>
<proteinExistence type="predicted"/>
<organism evidence="2 3">
    <name type="scientific">Candidatus Lachnoclostridium stercoravium</name>
    <dbReference type="NCBI Taxonomy" id="2838633"/>
    <lineage>
        <taxon>Bacteria</taxon>
        <taxon>Bacillati</taxon>
        <taxon>Bacillota</taxon>
        <taxon>Clostridia</taxon>
        <taxon>Lachnospirales</taxon>
        <taxon>Lachnospiraceae</taxon>
    </lineage>
</organism>
<gene>
    <name evidence="2" type="ORF">IAA07_12590</name>
</gene>
<dbReference type="AlphaFoldDB" id="A0A9D2HK92"/>
<evidence type="ECO:0000256" key="1">
    <source>
        <dbReference type="SAM" id="Phobius"/>
    </source>
</evidence>
<evidence type="ECO:0000313" key="2">
    <source>
        <dbReference type="EMBL" id="HJA72387.1"/>
    </source>
</evidence>
<keyword evidence="1" id="KW-0472">Membrane</keyword>